<dbReference type="EMBL" id="JBHGVX010000001">
    <property type="protein sequence ID" value="KAL1800833.1"/>
    <property type="molecule type" value="Genomic_DNA"/>
</dbReference>
<keyword evidence="2" id="KW-1185">Reference proteome</keyword>
<accession>A0ABR3UXM5</accession>
<evidence type="ECO:0000313" key="2">
    <source>
        <dbReference type="Proteomes" id="UP001578633"/>
    </source>
</evidence>
<sequence>MLQQQMRRGGFNASELYVYMSPSSHHYAGGCGLSHVQFSIEPKTTNEFVMIFQVCTSYCIHGAYYHFFVHLNNDT</sequence>
<reference evidence="1 2" key="1">
    <citation type="submission" date="2024-09" db="EMBL/GenBank/DDBJ databases">
        <title>T2T genomes of carrot and Alternaria dauci and their utility for understanding host-pathogen interaction during carrot leaf blight disease.</title>
        <authorList>
            <person name="Liu W."/>
            <person name="Xu S."/>
            <person name="Ou C."/>
            <person name="Liu X."/>
            <person name="Zhuang F."/>
            <person name="Deng X.W."/>
        </authorList>
    </citation>
    <scope>NUCLEOTIDE SEQUENCE [LARGE SCALE GENOMIC DNA]</scope>
    <source>
        <strain evidence="1 2">A2016</strain>
    </source>
</reference>
<gene>
    <name evidence="1" type="ORF">ACET3X_001175</name>
</gene>
<organism evidence="1 2">
    <name type="scientific">Alternaria dauci</name>
    <dbReference type="NCBI Taxonomy" id="48095"/>
    <lineage>
        <taxon>Eukaryota</taxon>
        <taxon>Fungi</taxon>
        <taxon>Dikarya</taxon>
        <taxon>Ascomycota</taxon>
        <taxon>Pezizomycotina</taxon>
        <taxon>Dothideomycetes</taxon>
        <taxon>Pleosporomycetidae</taxon>
        <taxon>Pleosporales</taxon>
        <taxon>Pleosporineae</taxon>
        <taxon>Pleosporaceae</taxon>
        <taxon>Alternaria</taxon>
        <taxon>Alternaria sect. Porri</taxon>
    </lineage>
</organism>
<name>A0ABR3UXM5_9PLEO</name>
<protein>
    <submittedName>
        <fullName evidence="1">Uncharacterized protein</fullName>
    </submittedName>
</protein>
<dbReference type="GeneID" id="96081497"/>
<dbReference type="RefSeq" id="XP_069311417.1">
    <property type="nucleotide sequence ID" value="XM_069446437.1"/>
</dbReference>
<proteinExistence type="predicted"/>
<dbReference type="Proteomes" id="UP001578633">
    <property type="component" value="Chromosome 1"/>
</dbReference>
<evidence type="ECO:0000313" key="1">
    <source>
        <dbReference type="EMBL" id="KAL1800833.1"/>
    </source>
</evidence>
<comment type="caution">
    <text evidence="1">The sequence shown here is derived from an EMBL/GenBank/DDBJ whole genome shotgun (WGS) entry which is preliminary data.</text>
</comment>